<evidence type="ECO:0000313" key="8">
    <source>
        <dbReference type="Proteomes" id="UP000001062"/>
    </source>
</evidence>
<evidence type="ECO:0000256" key="2">
    <source>
        <dbReference type="ARBA" id="ARBA00009142"/>
    </source>
</evidence>
<dbReference type="STRING" id="717774.Marme_4090"/>
<feature type="transmembrane region" description="Helical" evidence="6">
    <location>
        <begin position="229"/>
        <end position="250"/>
    </location>
</feature>
<dbReference type="GO" id="GO:0005886">
    <property type="term" value="C:plasma membrane"/>
    <property type="evidence" value="ECO:0007669"/>
    <property type="project" value="UniProtKB-SubCell"/>
</dbReference>
<dbReference type="RefSeq" id="WP_013663192.1">
    <property type="nucleotide sequence ID" value="NC_015276.1"/>
</dbReference>
<dbReference type="PATRIC" id="fig|717774.3.peg.4233"/>
<dbReference type="HOGENOM" id="CLU_871342_0_0_6"/>
<comment type="similarity">
    <text evidence="2 6">Belongs to the 4-toluene sulfonate uptake permease (TSUP) (TC 2.A.102) family.</text>
</comment>
<dbReference type="eggNOG" id="COG0730">
    <property type="taxonomic scope" value="Bacteria"/>
</dbReference>
<dbReference type="PANTHER" id="PTHR43701:SF5">
    <property type="entry name" value="MEMBRANE TRANSPORTER PROTEIN-RELATED"/>
    <property type="match status" value="1"/>
</dbReference>
<keyword evidence="8" id="KW-1185">Reference proteome</keyword>
<evidence type="ECO:0000313" key="7">
    <source>
        <dbReference type="EMBL" id="ADZ93290.1"/>
    </source>
</evidence>
<dbReference type="InterPro" id="IPR051598">
    <property type="entry name" value="TSUP/Inactive_protease-like"/>
</dbReference>
<comment type="subcellular location">
    <subcellularLocation>
        <location evidence="6">Cell membrane</location>
        <topology evidence="6">Multi-pass membrane protein</topology>
    </subcellularLocation>
    <subcellularLocation>
        <location evidence="1">Membrane</location>
        <topology evidence="1">Multi-pass membrane protein</topology>
    </subcellularLocation>
</comment>
<evidence type="ECO:0000256" key="4">
    <source>
        <dbReference type="ARBA" id="ARBA00022989"/>
    </source>
</evidence>
<feature type="transmembrane region" description="Helical" evidence="6">
    <location>
        <begin position="271"/>
        <end position="290"/>
    </location>
</feature>
<keyword evidence="6" id="KW-1003">Cell membrane</keyword>
<evidence type="ECO:0000256" key="3">
    <source>
        <dbReference type="ARBA" id="ARBA00022692"/>
    </source>
</evidence>
<evidence type="ECO:0000256" key="6">
    <source>
        <dbReference type="RuleBase" id="RU363041"/>
    </source>
</evidence>
<feature type="transmembrane region" description="Helical" evidence="6">
    <location>
        <begin position="203"/>
        <end position="223"/>
    </location>
</feature>
<name>F2K076_MARM1</name>
<keyword evidence="5 6" id="KW-0472">Membrane</keyword>
<evidence type="ECO:0000256" key="1">
    <source>
        <dbReference type="ARBA" id="ARBA00004141"/>
    </source>
</evidence>
<keyword evidence="3 6" id="KW-0812">Transmembrane</keyword>
<accession>F2K076</accession>
<sequence>MNTRFVLIVASLWLAVLFGVMDNPTWLLQENWPIIFIAFASAAVANATAVGGGFIFLPLFSFAYSLSAAEALKLALATQAFGMSSGALGWSKKVIDFHFLKLGAGAGVLGMFIGTFLFTPPGHLIHNIFGYASIVVSLALFIEMIYIRKTDKTVFDEPNHSLVEFCIWALLGGLITAWTSIGIGEVVALWLLFRAKQSIVKSVATGVAVLAICSISGLLFHIYEGGIVWEYLIFTAPGVLLGGRAGALLGKRMAGVKKQQEPHSHNDNKGFGLKLFVALVIFADGIVVIFNQ</sequence>
<protein>
    <recommendedName>
        <fullName evidence="6">Probable membrane transporter protein</fullName>
    </recommendedName>
</protein>
<keyword evidence="4 6" id="KW-1133">Transmembrane helix</keyword>
<dbReference type="AlphaFoldDB" id="F2K076"/>
<feature type="transmembrane region" description="Helical" evidence="6">
    <location>
        <begin position="97"/>
        <end position="119"/>
    </location>
</feature>
<feature type="transmembrane region" description="Helical" evidence="6">
    <location>
        <begin position="128"/>
        <end position="147"/>
    </location>
</feature>
<dbReference type="PANTHER" id="PTHR43701">
    <property type="entry name" value="MEMBRANE TRANSPORTER PROTEIN MJ0441-RELATED"/>
    <property type="match status" value="1"/>
</dbReference>
<dbReference type="OrthoDB" id="7594505at2"/>
<evidence type="ECO:0000256" key="5">
    <source>
        <dbReference type="ARBA" id="ARBA00023136"/>
    </source>
</evidence>
<feature type="transmembrane region" description="Helical" evidence="6">
    <location>
        <begin position="32"/>
        <end position="59"/>
    </location>
</feature>
<gene>
    <name evidence="7" type="ordered locus">Marme_4090</name>
</gene>
<dbReference type="Pfam" id="PF01925">
    <property type="entry name" value="TauE"/>
    <property type="match status" value="1"/>
</dbReference>
<reference evidence="7 8" key="1">
    <citation type="journal article" date="2012" name="Stand. Genomic Sci.">
        <title>Complete genome sequence of the melanogenic marine bacterium Marinomonas mediterranea type strain (MMB-1(T)).</title>
        <authorList>
            <person name="Lucas-Elio P."/>
            <person name="Goodwin L."/>
            <person name="Woyke T."/>
            <person name="Pitluck S."/>
            <person name="Nolan M."/>
            <person name="Kyrpides N.C."/>
            <person name="Detter J.C."/>
            <person name="Copeland A."/>
            <person name="Teshima H."/>
            <person name="Bruce D."/>
            <person name="Detter C."/>
            <person name="Tapia R."/>
            <person name="Han S."/>
            <person name="Land M.L."/>
            <person name="Ivanova N."/>
            <person name="Mikhailova N."/>
            <person name="Johnston A.W."/>
            <person name="Sanchez-Amat A."/>
        </authorList>
    </citation>
    <scope>NUCLEOTIDE SEQUENCE [LARGE SCALE GENOMIC DNA]</scope>
    <source>
        <strain evidence="8">ATCC 700492 / JCM 21426 / NBRC 103028 / MMB-1</strain>
    </source>
</reference>
<dbReference type="KEGG" id="mme:Marme_4090"/>
<dbReference type="InterPro" id="IPR002781">
    <property type="entry name" value="TM_pro_TauE-like"/>
</dbReference>
<proteinExistence type="inferred from homology"/>
<feature type="transmembrane region" description="Helical" evidence="6">
    <location>
        <begin position="167"/>
        <end position="191"/>
    </location>
</feature>
<dbReference type="EMBL" id="CP002583">
    <property type="protein sequence ID" value="ADZ93290.1"/>
    <property type="molecule type" value="Genomic_DNA"/>
</dbReference>
<organism evidence="7 8">
    <name type="scientific">Marinomonas mediterranea (strain ATCC 700492 / JCM 21426 / NBRC 103028 / MMB-1)</name>
    <dbReference type="NCBI Taxonomy" id="717774"/>
    <lineage>
        <taxon>Bacteria</taxon>
        <taxon>Pseudomonadati</taxon>
        <taxon>Pseudomonadota</taxon>
        <taxon>Gammaproteobacteria</taxon>
        <taxon>Oceanospirillales</taxon>
        <taxon>Oceanospirillaceae</taxon>
        <taxon>Marinomonas</taxon>
    </lineage>
</organism>
<dbReference type="Proteomes" id="UP000001062">
    <property type="component" value="Chromosome"/>
</dbReference>